<feature type="repeat" description="Solcar" evidence="7">
    <location>
        <begin position="109"/>
        <end position="197"/>
    </location>
</feature>
<evidence type="ECO:0000256" key="1">
    <source>
        <dbReference type="ARBA" id="ARBA00004141"/>
    </source>
</evidence>
<keyword evidence="5" id="KW-0677">Repeat</keyword>
<comment type="similarity">
    <text evidence="2 8">Belongs to the mitochondrial carrier (TC 2.A.29) family.</text>
</comment>
<dbReference type="KEGG" id="dan:6494395"/>
<dbReference type="EMBL" id="CH902619">
    <property type="protein sequence ID" value="EDV37232.1"/>
    <property type="molecule type" value="Genomic_DNA"/>
</dbReference>
<name>B3MC45_DROAN</name>
<comment type="subcellular location">
    <subcellularLocation>
        <location evidence="1">Membrane</location>
        <topology evidence="1">Multi-pass membrane protein</topology>
    </subcellularLocation>
</comment>
<dbReference type="eggNOG" id="KOG0752">
    <property type="taxonomic scope" value="Eukaryota"/>
</dbReference>
<dbReference type="Proteomes" id="UP000007801">
    <property type="component" value="Unassembled WGS sequence"/>
</dbReference>
<feature type="repeat" description="Solcar" evidence="7">
    <location>
        <begin position="7"/>
        <end position="99"/>
    </location>
</feature>
<dbReference type="CTD" id="37983"/>
<dbReference type="OrthoDB" id="18574at2759"/>
<dbReference type="PANTHER" id="PTHR24089">
    <property type="entry name" value="SOLUTE CARRIER FAMILY 25"/>
    <property type="match status" value="1"/>
</dbReference>
<dbReference type="Pfam" id="PF00153">
    <property type="entry name" value="Mito_carr"/>
    <property type="match status" value="3"/>
</dbReference>
<accession>B3MC45</accession>
<dbReference type="InterPro" id="IPR002067">
    <property type="entry name" value="MCP"/>
</dbReference>
<dbReference type="InParanoid" id="B3MC45"/>
<feature type="transmembrane region" description="Helical" evidence="9">
    <location>
        <begin position="180"/>
        <end position="201"/>
    </location>
</feature>
<evidence type="ECO:0008006" key="12">
    <source>
        <dbReference type="Google" id="ProtNLM"/>
    </source>
</evidence>
<dbReference type="STRING" id="7217.B3MC45"/>
<dbReference type="InterPro" id="IPR023395">
    <property type="entry name" value="MCP_dom_sf"/>
</dbReference>
<gene>
    <name evidence="10" type="primary">Dana\GF11531</name>
    <name evidence="10" type="synonym">dana_GLEANR_11581</name>
    <name evidence="10" type="ORF">GF11531</name>
</gene>
<evidence type="ECO:0000256" key="2">
    <source>
        <dbReference type="ARBA" id="ARBA00006375"/>
    </source>
</evidence>
<evidence type="ECO:0000256" key="8">
    <source>
        <dbReference type="RuleBase" id="RU000488"/>
    </source>
</evidence>
<evidence type="ECO:0000313" key="10">
    <source>
        <dbReference type="EMBL" id="EDV37232.1"/>
    </source>
</evidence>
<dbReference type="InterPro" id="IPR018108">
    <property type="entry name" value="MCP_transmembrane"/>
</dbReference>
<dbReference type="GO" id="GO:0055085">
    <property type="term" value="P:transmembrane transport"/>
    <property type="evidence" value="ECO:0007669"/>
    <property type="project" value="InterPro"/>
</dbReference>
<dbReference type="HOGENOM" id="CLU_015166_10_3_1"/>
<dbReference type="PROSITE" id="PS50920">
    <property type="entry name" value="SOLCAR"/>
    <property type="match status" value="3"/>
</dbReference>
<sequence length="340" mass="37965">MSDNSPFVQLMQALGGGTAGAVTRFLTQPFDVLKIRFQMQVEPLGEHKASKYRGVMHAFKALYVEEGFRGLMRGHNAGQVLSISYALTQFWSYEQFRFHAHHVAYLNDRPFLLYFLCGGFAGCLGAVAAQPFDVVRTQVVAADPTTGRSRMSTVEGLRRIWTKEGMAGISRGLQFTLVQIFPLVGANFLFYKYLNAMVLAFNQYQERSKGNVSANRSHDISGFHLFVNGALAGVAAKILVYPADLLKKRIQLKGFKGDRQSFGRNPDCPTVLECIGTTYKEEGIGGFYKGMVPTLLKAGFTSALYFTIYDMFNRRFIHPYKDHGSTQGTGHIKRGNSWSQ</sequence>
<dbReference type="Gene3D" id="1.50.40.10">
    <property type="entry name" value="Mitochondrial carrier domain"/>
    <property type="match status" value="1"/>
</dbReference>
<feature type="repeat" description="Solcar" evidence="7">
    <location>
        <begin position="220"/>
        <end position="315"/>
    </location>
</feature>
<feature type="transmembrane region" description="Helical" evidence="9">
    <location>
        <begin position="222"/>
        <end position="243"/>
    </location>
</feature>
<dbReference type="OMA" id="FQMQVEP"/>
<organism evidence="10 11">
    <name type="scientific">Drosophila ananassae</name>
    <name type="common">Fruit fly</name>
    <dbReference type="NCBI Taxonomy" id="7217"/>
    <lineage>
        <taxon>Eukaryota</taxon>
        <taxon>Metazoa</taxon>
        <taxon>Ecdysozoa</taxon>
        <taxon>Arthropoda</taxon>
        <taxon>Hexapoda</taxon>
        <taxon>Insecta</taxon>
        <taxon>Pterygota</taxon>
        <taxon>Neoptera</taxon>
        <taxon>Endopterygota</taxon>
        <taxon>Diptera</taxon>
        <taxon>Brachycera</taxon>
        <taxon>Muscomorpha</taxon>
        <taxon>Ephydroidea</taxon>
        <taxon>Drosophilidae</taxon>
        <taxon>Drosophila</taxon>
        <taxon>Sophophora</taxon>
    </lineage>
</organism>
<keyword evidence="4 7" id="KW-0812">Transmembrane</keyword>
<evidence type="ECO:0000256" key="5">
    <source>
        <dbReference type="ARBA" id="ARBA00022737"/>
    </source>
</evidence>
<evidence type="ECO:0000256" key="3">
    <source>
        <dbReference type="ARBA" id="ARBA00022448"/>
    </source>
</evidence>
<evidence type="ECO:0000313" key="11">
    <source>
        <dbReference type="Proteomes" id="UP000007801"/>
    </source>
</evidence>
<dbReference type="AlphaFoldDB" id="B3MC45"/>
<evidence type="ECO:0000256" key="4">
    <source>
        <dbReference type="ARBA" id="ARBA00022692"/>
    </source>
</evidence>
<evidence type="ECO:0000256" key="6">
    <source>
        <dbReference type="ARBA" id="ARBA00023136"/>
    </source>
</evidence>
<evidence type="ECO:0000256" key="7">
    <source>
        <dbReference type="PROSITE-ProRule" id="PRU00282"/>
    </source>
</evidence>
<keyword evidence="11" id="KW-1185">Reference proteome</keyword>
<dbReference type="SUPFAM" id="SSF103506">
    <property type="entry name" value="Mitochondrial carrier"/>
    <property type="match status" value="1"/>
</dbReference>
<evidence type="ECO:0000256" key="9">
    <source>
        <dbReference type="SAM" id="Phobius"/>
    </source>
</evidence>
<dbReference type="FunCoup" id="B3MC45">
    <property type="interactions" value="28"/>
</dbReference>
<keyword evidence="3 8" id="KW-0813">Transport</keyword>
<protein>
    <recommendedName>
        <fullName evidence="12">CG3476-PA</fullName>
    </recommendedName>
</protein>
<keyword evidence="6 7" id="KW-0472">Membrane</keyword>
<dbReference type="FunFam" id="1.50.40.10:FF:000202">
    <property type="entry name" value="AT11877p"/>
    <property type="match status" value="1"/>
</dbReference>
<feature type="transmembrane region" description="Helical" evidence="9">
    <location>
        <begin position="111"/>
        <end position="129"/>
    </location>
</feature>
<proteinExistence type="inferred from homology"/>
<dbReference type="PhylomeDB" id="B3MC45"/>
<dbReference type="GO" id="GO:0016020">
    <property type="term" value="C:membrane"/>
    <property type="evidence" value="ECO:0007669"/>
    <property type="project" value="UniProtKB-SubCell"/>
</dbReference>
<keyword evidence="9" id="KW-1133">Transmembrane helix</keyword>
<dbReference type="GeneID" id="6494395"/>
<reference evidence="10 11" key="1">
    <citation type="journal article" date="2007" name="Nature">
        <title>Evolution of genes and genomes on the Drosophila phylogeny.</title>
        <authorList>
            <consortium name="Drosophila 12 Genomes Consortium"/>
            <person name="Clark A.G."/>
            <person name="Eisen M.B."/>
            <person name="Smith D.R."/>
            <person name="Bergman C.M."/>
            <person name="Oliver B."/>
            <person name="Markow T.A."/>
            <person name="Kaufman T.C."/>
            <person name="Kellis M."/>
            <person name="Gelbart W."/>
            <person name="Iyer V.N."/>
            <person name="Pollard D.A."/>
            <person name="Sackton T.B."/>
            <person name="Larracuente A.M."/>
            <person name="Singh N.D."/>
            <person name="Abad J.P."/>
            <person name="Abt D.N."/>
            <person name="Adryan B."/>
            <person name="Aguade M."/>
            <person name="Akashi H."/>
            <person name="Anderson W.W."/>
            <person name="Aquadro C.F."/>
            <person name="Ardell D.H."/>
            <person name="Arguello R."/>
            <person name="Artieri C.G."/>
            <person name="Barbash D.A."/>
            <person name="Barker D."/>
            <person name="Barsanti P."/>
            <person name="Batterham P."/>
            <person name="Batzoglou S."/>
            <person name="Begun D."/>
            <person name="Bhutkar A."/>
            <person name="Blanco E."/>
            <person name="Bosak S.A."/>
            <person name="Bradley R.K."/>
            <person name="Brand A.D."/>
            <person name="Brent M.R."/>
            <person name="Brooks A.N."/>
            <person name="Brown R.H."/>
            <person name="Butlin R.K."/>
            <person name="Caggese C."/>
            <person name="Calvi B.R."/>
            <person name="Bernardo de Carvalho A."/>
            <person name="Caspi A."/>
            <person name="Castrezana S."/>
            <person name="Celniker S.E."/>
            <person name="Chang J.L."/>
            <person name="Chapple C."/>
            <person name="Chatterji S."/>
            <person name="Chinwalla A."/>
            <person name="Civetta A."/>
            <person name="Clifton S.W."/>
            <person name="Comeron J.M."/>
            <person name="Costello J.C."/>
            <person name="Coyne J.A."/>
            <person name="Daub J."/>
            <person name="David R.G."/>
            <person name="Delcher A.L."/>
            <person name="Delehaunty K."/>
            <person name="Do C.B."/>
            <person name="Ebling H."/>
            <person name="Edwards K."/>
            <person name="Eickbush T."/>
            <person name="Evans J.D."/>
            <person name="Filipski A."/>
            <person name="Findeiss S."/>
            <person name="Freyhult E."/>
            <person name="Fulton L."/>
            <person name="Fulton R."/>
            <person name="Garcia A.C."/>
            <person name="Gardiner A."/>
            <person name="Garfield D.A."/>
            <person name="Garvin B.E."/>
            <person name="Gibson G."/>
            <person name="Gilbert D."/>
            <person name="Gnerre S."/>
            <person name="Godfrey J."/>
            <person name="Good R."/>
            <person name="Gotea V."/>
            <person name="Gravely B."/>
            <person name="Greenberg A.J."/>
            <person name="Griffiths-Jones S."/>
            <person name="Gross S."/>
            <person name="Guigo R."/>
            <person name="Gustafson E.A."/>
            <person name="Haerty W."/>
            <person name="Hahn M.W."/>
            <person name="Halligan D.L."/>
            <person name="Halpern A.L."/>
            <person name="Halter G.M."/>
            <person name="Han M.V."/>
            <person name="Heger A."/>
            <person name="Hillier L."/>
            <person name="Hinrichs A.S."/>
            <person name="Holmes I."/>
            <person name="Hoskins R.A."/>
            <person name="Hubisz M.J."/>
            <person name="Hultmark D."/>
            <person name="Huntley M.A."/>
            <person name="Jaffe D.B."/>
            <person name="Jagadeeshan S."/>
            <person name="Jeck W.R."/>
            <person name="Johnson J."/>
            <person name="Jones C.D."/>
            <person name="Jordan W.C."/>
            <person name="Karpen G.H."/>
            <person name="Kataoka E."/>
            <person name="Keightley P.D."/>
            <person name="Kheradpour P."/>
            <person name="Kirkness E.F."/>
            <person name="Koerich L.B."/>
            <person name="Kristiansen K."/>
            <person name="Kudrna D."/>
            <person name="Kulathinal R.J."/>
            <person name="Kumar S."/>
            <person name="Kwok R."/>
            <person name="Lander E."/>
            <person name="Langley C.H."/>
            <person name="Lapoint R."/>
            <person name="Lazzaro B.P."/>
            <person name="Lee S.J."/>
            <person name="Levesque L."/>
            <person name="Li R."/>
            <person name="Lin C.F."/>
            <person name="Lin M.F."/>
            <person name="Lindblad-Toh K."/>
            <person name="Llopart A."/>
            <person name="Long M."/>
            <person name="Low L."/>
            <person name="Lozovsky E."/>
            <person name="Lu J."/>
            <person name="Luo M."/>
            <person name="Machado C.A."/>
            <person name="Makalowski W."/>
            <person name="Marzo M."/>
            <person name="Matsuda M."/>
            <person name="Matzkin L."/>
            <person name="McAllister B."/>
            <person name="McBride C.S."/>
            <person name="McKernan B."/>
            <person name="McKernan K."/>
            <person name="Mendez-Lago M."/>
            <person name="Minx P."/>
            <person name="Mollenhauer M.U."/>
            <person name="Montooth K."/>
            <person name="Mount S.M."/>
            <person name="Mu X."/>
            <person name="Myers E."/>
            <person name="Negre B."/>
            <person name="Newfeld S."/>
            <person name="Nielsen R."/>
            <person name="Noor M.A."/>
            <person name="O'Grady P."/>
            <person name="Pachter L."/>
            <person name="Papaceit M."/>
            <person name="Parisi M.J."/>
            <person name="Parisi M."/>
            <person name="Parts L."/>
            <person name="Pedersen J.S."/>
            <person name="Pesole G."/>
            <person name="Phillippy A.M."/>
            <person name="Ponting C.P."/>
            <person name="Pop M."/>
            <person name="Porcelli D."/>
            <person name="Powell J.R."/>
            <person name="Prohaska S."/>
            <person name="Pruitt K."/>
            <person name="Puig M."/>
            <person name="Quesneville H."/>
            <person name="Ram K.R."/>
            <person name="Rand D."/>
            <person name="Rasmussen M.D."/>
            <person name="Reed L.K."/>
            <person name="Reenan R."/>
            <person name="Reily A."/>
            <person name="Remington K.A."/>
            <person name="Rieger T.T."/>
            <person name="Ritchie M.G."/>
            <person name="Robin C."/>
            <person name="Rogers Y.H."/>
            <person name="Rohde C."/>
            <person name="Rozas J."/>
            <person name="Rubenfield M.J."/>
            <person name="Ruiz A."/>
            <person name="Russo S."/>
            <person name="Salzberg S.L."/>
            <person name="Sanchez-Gracia A."/>
            <person name="Saranga D.J."/>
            <person name="Sato H."/>
            <person name="Schaeffer S.W."/>
            <person name="Schatz M.C."/>
            <person name="Schlenke T."/>
            <person name="Schwartz R."/>
            <person name="Segarra C."/>
            <person name="Singh R.S."/>
            <person name="Sirot L."/>
            <person name="Sirota M."/>
            <person name="Sisneros N.B."/>
            <person name="Smith C.D."/>
            <person name="Smith T.F."/>
            <person name="Spieth J."/>
            <person name="Stage D.E."/>
            <person name="Stark A."/>
            <person name="Stephan W."/>
            <person name="Strausberg R.L."/>
            <person name="Strempel S."/>
            <person name="Sturgill D."/>
            <person name="Sutton G."/>
            <person name="Sutton G.G."/>
            <person name="Tao W."/>
            <person name="Teichmann S."/>
            <person name="Tobari Y.N."/>
            <person name="Tomimura Y."/>
            <person name="Tsolas J.M."/>
            <person name="Valente V.L."/>
            <person name="Venter E."/>
            <person name="Venter J.C."/>
            <person name="Vicario S."/>
            <person name="Vieira F.G."/>
            <person name="Vilella A.J."/>
            <person name="Villasante A."/>
            <person name="Walenz B."/>
            <person name="Wang J."/>
            <person name="Wasserman M."/>
            <person name="Watts T."/>
            <person name="Wilson D."/>
            <person name="Wilson R.K."/>
            <person name="Wing R.A."/>
            <person name="Wolfner M.F."/>
            <person name="Wong A."/>
            <person name="Wong G.K."/>
            <person name="Wu C.I."/>
            <person name="Wu G."/>
            <person name="Yamamoto D."/>
            <person name="Yang H.P."/>
            <person name="Yang S.P."/>
            <person name="Yorke J.A."/>
            <person name="Yoshida K."/>
            <person name="Zdobnov E."/>
            <person name="Zhang P."/>
            <person name="Zhang Y."/>
            <person name="Zimin A.V."/>
            <person name="Baldwin J."/>
            <person name="Abdouelleil A."/>
            <person name="Abdulkadir J."/>
            <person name="Abebe A."/>
            <person name="Abera B."/>
            <person name="Abreu J."/>
            <person name="Acer S.C."/>
            <person name="Aftuck L."/>
            <person name="Alexander A."/>
            <person name="An P."/>
            <person name="Anderson E."/>
            <person name="Anderson S."/>
            <person name="Arachi H."/>
            <person name="Azer M."/>
            <person name="Bachantsang P."/>
            <person name="Barry A."/>
            <person name="Bayul T."/>
            <person name="Berlin A."/>
            <person name="Bessette D."/>
            <person name="Bloom T."/>
            <person name="Blye J."/>
            <person name="Boguslavskiy L."/>
            <person name="Bonnet C."/>
            <person name="Boukhgalter B."/>
            <person name="Bourzgui I."/>
            <person name="Brown A."/>
            <person name="Cahill P."/>
            <person name="Channer S."/>
            <person name="Cheshatsang Y."/>
            <person name="Chuda L."/>
            <person name="Citroen M."/>
            <person name="Collymore A."/>
            <person name="Cooke P."/>
            <person name="Costello M."/>
            <person name="D'Aco K."/>
            <person name="Daza R."/>
            <person name="De Haan G."/>
            <person name="DeGray S."/>
            <person name="DeMaso C."/>
            <person name="Dhargay N."/>
            <person name="Dooley K."/>
            <person name="Dooley E."/>
            <person name="Doricent M."/>
            <person name="Dorje P."/>
            <person name="Dorjee K."/>
            <person name="Dupes A."/>
            <person name="Elong R."/>
            <person name="Falk J."/>
            <person name="Farina A."/>
            <person name="Faro S."/>
            <person name="Ferguson D."/>
            <person name="Fisher S."/>
            <person name="Foley C.D."/>
            <person name="Franke A."/>
            <person name="Friedrich D."/>
            <person name="Gadbois L."/>
            <person name="Gearin G."/>
            <person name="Gearin C.R."/>
            <person name="Giannoukos G."/>
            <person name="Goode T."/>
            <person name="Graham J."/>
            <person name="Grandbois E."/>
            <person name="Grewal S."/>
            <person name="Gyaltsen K."/>
            <person name="Hafez N."/>
            <person name="Hagos B."/>
            <person name="Hall J."/>
            <person name="Henson C."/>
            <person name="Hollinger A."/>
            <person name="Honan T."/>
            <person name="Huard M.D."/>
            <person name="Hughes L."/>
            <person name="Hurhula B."/>
            <person name="Husby M.E."/>
            <person name="Kamat A."/>
            <person name="Kanga B."/>
            <person name="Kashin S."/>
            <person name="Khazanovich D."/>
            <person name="Kisner P."/>
            <person name="Lance K."/>
            <person name="Lara M."/>
            <person name="Lee W."/>
            <person name="Lennon N."/>
            <person name="Letendre F."/>
            <person name="LeVine R."/>
            <person name="Lipovsky A."/>
            <person name="Liu X."/>
            <person name="Liu J."/>
            <person name="Liu S."/>
            <person name="Lokyitsang T."/>
            <person name="Lokyitsang Y."/>
            <person name="Lubonja R."/>
            <person name="Lui A."/>
            <person name="MacDonald P."/>
            <person name="Magnisalis V."/>
            <person name="Maru K."/>
            <person name="Matthews C."/>
            <person name="McCusker W."/>
            <person name="McDonough S."/>
            <person name="Mehta T."/>
            <person name="Meldrim J."/>
            <person name="Meneus L."/>
            <person name="Mihai O."/>
            <person name="Mihalev A."/>
            <person name="Mihova T."/>
            <person name="Mittelman R."/>
            <person name="Mlenga V."/>
            <person name="Montmayeur A."/>
            <person name="Mulrain L."/>
            <person name="Navidi A."/>
            <person name="Naylor J."/>
            <person name="Negash T."/>
            <person name="Nguyen T."/>
            <person name="Nguyen N."/>
            <person name="Nicol R."/>
            <person name="Norbu C."/>
            <person name="Norbu N."/>
            <person name="Novod N."/>
            <person name="O'Neill B."/>
            <person name="Osman S."/>
            <person name="Markiewicz E."/>
            <person name="Oyono O.L."/>
            <person name="Patti C."/>
            <person name="Phunkhang P."/>
            <person name="Pierre F."/>
            <person name="Priest M."/>
            <person name="Raghuraman S."/>
            <person name="Rege F."/>
            <person name="Reyes R."/>
            <person name="Rise C."/>
            <person name="Rogov P."/>
            <person name="Ross K."/>
            <person name="Ryan E."/>
            <person name="Settipalli S."/>
            <person name="Shea T."/>
            <person name="Sherpa N."/>
            <person name="Shi L."/>
            <person name="Shih D."/>
            <person name="Sparrow T."/>
            <person name="Spaulding J."/>
            <person name="Stalker J."/>
            <person name="Stange-Thomann N."/>
            <person name="Stavropoulos S."/>
            <person name="Stone C."/>
            <person name="Strader C."/>
            <person name="Tesfaye S."/>
            <person name="Thomson T."/>
            <person name="Thoulutsang Y."/>
            <person name="Thoulutsang D."/>
            <person name="Topham K."/>
            <person name="Topping I."/>
            <person name="Tsamla T."/>
            <person name="Vassiliev H."/>
            <person name="Vo A."/>
            <person name="Wangchuk T."/>
            <person name="Wangdi T."/>
            <person name="Weiand M."/>
            <person name="Wilkinson J."/>
            <person name="Wilson A."/>
            <person name="Yadav S."/>
            <person name="Young G."/>
            <person name="Yu Q."/>
            <person name="Zembek L."/>
            <person name="Zhong D."/>
            <person name="Zimmer A."/>
            <person name="Zwirko Z."/>
            <person name="Jaffe D.B."/>
            <person name="Alvarez P."/>
            <person name="Brockman W."/>
            <person name="Butler J."/>
            <person name="Chin C."/>
            <person name="Gnerre S."/>
            <person name="Grabherr M."/>
            <person name="Kleber M."/>
            <person name="Mauceli E."/>
            <person name="MacCallum I."/>
        </authorList>
    </citation>
    <scope>NUCLEOTIDE SEQUENCE [LARGE SCALE GENOMIC DNA]</scope>
    <source>
        <strain evidence="11">Tucson 14024-0371.13</strain>
    </source>
</reference>
<dbReference type="PRINTS" id="PR00926">
    <property type="entry name" value="MITOCARRIER"/>
</dbReference>